<feature type="compositionally biased region" description="Basic and acidic residues" evidence="2">
    <location>
        <begin position="296"/>
        <end position="314"/>
    </location>
</feature>
<protein>
    <recommendedName>
        <fullName evidence="5">PC-esterase domain-containing protein 1A</fullName>
    </recommendedName>
</protein>
<dbReference type="AlphaFoldDB" id="A0AAV1ZY76"/>
<dbReference type="Proteomes" id="UP001497382">
    <property type="component" value="Unassembled WGS sequence"/>
</dbReference>
<sequence length="461" mass="53858">MFDIFLTEDIRKLMRNKSIVFLGDSNVRALYKDFLCLLRSSQFILDRTLKTKMENSVFGDKLVFHGEKTNARCYREEREASIDSTHLSFFFLTKVYDDYVKEVLKKITVKSNPDVIIVNSCLWDITRWGCDGVKHFKENLNFLMKEFKLLFPDCLIIWITTYPIACELKGGFLVKELQFLKYSLRFHVVEANHYARKVVVENGFDVLDTHYHLHMQIHRRCNDGIHWLPKAVRYTTNLVLRHISLSWNVALPHRYESASVDENLLASGDITNPEIVKAEEADMIQICSEELASPSESKENVVKTTNEQDKTKEKNSVPLHKLPRKKEGIHNHMAKNNKKARYKRIHQWKQHIIDHPIAASSSTVPRVWNHPMFNPNVQPYSTSSHFAHQDLPPNNNRVSYPSSDFNFPRFNFLVNRRSNVRGQSYFQNYSVPYVFPSVVPGQPLHPNFNFANDEIPPNFHF</sequence>
<evidence type="ECO:0000256" key="1">
    <source>
        <dbReference type="ARBA" id="ARBA00037957"/>
    </source>
</evidence>
<evidence type="ECO:0000256" key="2">
    <source>
        <dbReference type="SAM" id="MobiDB-lite"/>
    </source>
</evidence>
<evidence type="ECO:0000313" key="3">
    <source>
        <dbReference type="EMBL" id="CAL1275340.1"/>
    </source>
</evidence>
<evidence type="ECO:0000313" key="4">
    <source>
        <dbReference type="Proteomes" id="UP001497382"/>
    </source>
</evidence>
<dbReference type="PANTHER" id="PTHR14469:SF0">
    <property type="entry name" value="FAMILY WITH SEQUENCE SIMILARITY 113"/>
    <property type="match status" value="1"/>
</dbReference>
<dbReference type="Gene3D" id="3.40.50.1110">
    <property type="entry name" value="SGNH hydrolase"/>
    <property type="match status" value="1"/>
</dbReference>
<reference evidence="3 4" key="1">
    <citation type="submission" date="2024-04" db="EMBL/GenBank/DDBJ databases">
        <authorList>
            <person name="Rising A."/>
            <person name="Reimegard J."/>
            <person name="Sonavane S."/>
            <person name="Akerstrom W."/>
            <person name="Nylinder S."/>
            <person name="Hedman E."/>
            <person name="Kallberg Y."/>
        </authorList>
    </citation>
    <scope>NUCLEOTIDE SEQUENCE [LARGE SCALE GENOMIC DNA]</scope>
</reference>
<organism evidence="3 4">
    <name type="scientific">Larinioides sclopetarius</name>
    <dbReference type="NCBI Taxonomy" id="280406"/>
    <lineage>
        <taxon>Eukaryota</taxon>
        <taxon>Metazoa</taxon>
        <taxon>Ecdysozoa</taxon>
        <taxon>Arthropoda</taxon>
        <taxon>Chelicerata</taxon>
        <taxon>Arachnida</taxon>
        <taxon>Araneae</taxon>
        <taxon>Araneomorphae</taxon>
        <taxon>Entelegynae</taxon>
        <taxon>Araneoidea</taxon>
        <taxon>Araneidae</taxon>
        <taxon>Larinioides</taxon>
    </lineage>
</organism>
<keyword evidence="4" id="KW-1185">Reference proteome</keyword>
<evidence type="ECO:0008006" key="5">
    <source>
        <dbReference type="Google" id="ProtNLM"/>
    </source>
</evidence>
<comment type="caution">
    <text evidence="3">The sequence shown here is derived from an EMBL/GenBank/DDBJ whole genome shotgun (WGS) entry which is preliminary data.</text>
</comment>
<feature type="region of interest" description="Disordered" evidence="2">
    <location>
        <begin position="295"/>
        <end position="314"/>
    </location>
</feature>
<dbReference type="PANTHER" id="PTHR14469">
    <property type="entry name" value="SARCOMA ANTIGEN NY-SAR-23"/>
    <property type="match status" value="1"/>
</dbReference>
<proteinExistence type="inferred from homology"/>
<dbReference type="EMBL" id="CAXIEN010000084">
    <property type="protein sequence ID" value="CAL1275340.1"/>
    <property type="molecule type" value="Genomic_DNA"/>
</dbReference>
<accession>A0AAV1ZY76</accession>
<comment type="similarity">
    <text evidence="1">Belongs to the PC-esterase family.</text>
</comment>
<gene>
    <name evidence="3" type="ORF">LARSCL_LOCUS8010</name>
</gene>
<dbReference type="InterPro" id="IPR036514">
    <property type="entry name" value="SGNH_hydro_sf"/>
</dbReference>
<dbReference type="SUPFAM" id="SSF52266">
    <property type="entry name" value="SGNH hydrolase"/>
    <property type="match status" value="1"/>
</dbReference>
<name>A0AAV1ZY76_9ARAC</name>